<keyword evidence="13" id="KW-1185">Reference proteome</keyword>
<dbReference type="Proteomes" id="UP000269289">
    <property type="component" value="Unassembled WGS sequence"/>
</dbReference>
<evidence type="ECO:0000313" key="12">
    <source>
        <dbReference type="EMBL" id="RMI08687.1"/>
    </source>
</evidence>
<evidence type="ECO:0000256" key="1">
    <source>
        <dbReference type="ARBA" id="ARBA00004202"/>
    </source>
</evidence>
<sequence length="101" mass="10128">MATTQPHPAQPAPSTPPGTALAVQVVAPDGTLWSGDARQVTVPSASGSLGVLPRHEPLAAVLVAGTVRVRPTATEVVEIAITGGFVVVDDDDVTVLVDAVA</sequence>
<dbReference type="HAMAP" id="MF_00530">
    <property type="entry name" value="ATP_synth_epsil_bac"/>
    <property type="match status" value="1"/>
</dbReference>
<accession>A0A3M2J3M5</accession>
<protein>
    <recommendedName>
        <fullName evidence="8">ATP synthase epsilon chain</fullName>
    </recommendedName>
    <alternativeName>
        <fullName evidence="8">ATP synthase F1 sector epsilon subunit</fullName>
    </alternativeName>
    <alternativeName>
        <fullName evidence="8">F-ATPase epsilon subunit</fullName>
    </alternativeName>
</protein>
<dbReference type="NCBIfam" id="TIGR01216">
    <property type="entry name" value="ATP_synt_epsi"/>
    <property type="match status" value="1"/>
</dbReference>
<dbReference type="RefSeq" id="WP_122149931.1">
    <property type="nucleotide sequence ID" value="NZ_RFFI01000075.1"/>
</dbReference>
<keyword evidence="5 8" id="KW-0472">Membrane</keyword>
<evidence type="ECO:0000259" key="11">
    <source>
        <dbReference type="Pfam" id="PF02823"/>
    </source>
</evidence>
<dbReference type="EMBL" id="RFFI01000075">
    <property type="protein sequence ID" value="RMI08687.1"/>
    <property type="molecule type" value="Genomic_DNA"/>
</dbReference>
<evidence type="ECO:0000256" key="6">
    <source>
        <dbReference type="ARBA" id="ARBA00023196"/>
    </source>
</evidence>
<keyword evidence="7 8" id="KW-0066">ATP synthesis</keyword>
<comment type="caution">
    <text evidence="12">The sequence shown here is derived from an EMBL/GenBank/DDBJ whole genome shotgun (WGS) entry which is preliminary data.</text>
</comment>
<evidence type="ECO:0000256" key="4">
    <source>
        <dbReference type="ARBA" id="ARBA00023065"/>
    </source>
</evidence>
<dbReference type="GO" id="GO:0005524">
    <property type="term" value="F:ATP binding"/>
    <property type="evidence" value="ECO:0007669"/>
    <property type="project" value="UniProtKB-UniRule"/>
</dbReference>
<evidence type="ECO:0000256" key="8">
    <source>
        <dbReference type="HAMAP-Rule" id="MF_00530"/>
    </source>
</evidence>
<dbReference type="Gene3D" id="2.60.15.10">
    <property type="entry name" value="F0F1 ATP synthase delta/epsilon subunit, N-terminal"/>
    <property type="match status" value="1"/>
</dbReference>
<dbReference type="PANTHER" id="PTHR13822:SF10">
    <property type="entry name" value="ATP SYNTHASE EPSILON CHAIN, CHLOROPLASTIC"/>
    <property type="match status" value="1"/>
</dbReference>
<gene>
    <name evidence="8" type="primary">atpC</name>
    <name evidence="12" type="ORF">EBM89_13445</name>
</gene>
<comment type="subcellular location">
    <subcellularLocation>
        <location evidence="1 8">Cell membrane</location>
        <topology evidence="1 8">Peripheral membrane protein</topology>
    </subcellularLocation>
</comment>
<reference evidence="12 13" key="1">
    <citation type="submission" date="2018-10" db="EMBL/GenBank/DDBJ databases">
        <title>Isolation, diversity and antifungal activity of actinobacteria from wheat.</title>
        <authorList>
            <person name="Han C."/>
        </authorList>
    </citation>
    <scope>NUCLEOTIDE SEQUENCE [LARGE SCALE GENOMIC DNA]</scope>
    <source>
        <strain evidence="12 13">NEAU-YY56</strain>
    </source>
</reference>
<evidence type="ECO:0000256" key="3">
    <source>
        <dbReference type="ARBA" id="ARBA00022448"/>
    </source>
</evidence>
<keyword evidence="12" id="KW-0378">Hydrolase</keyword>
<dbReference type="NCBIfam" id="NF009977">
    <property type="entry name" value="PRK13442.1"/>
    <property type="match status" value="1"/>
</dbReference>
<comment type="similarity">
    <text evidence="2 8 9">Belongs to the ATPase epsilon chain family.</text>
</comment>
<feature type="domain" description="ATP synthase F1 complex delta/epsilon subunit N-terminal" evidence="11">
    <location>
        <begin position="22"/>
        <end position="99"/>
    </location>
</feature>
<name>A0A3M2J3M5_9CELL</name>
<evidence type="ECO:0000256" key="7">
    <source>
        <dbReference type="ARBA" id="ARBA00023310"/>
    </source>
</evidence>
<keyword evidence="8" id="KW-1003">Cell membrane</keyword>
<dbReference type="CDD" id="cd12152">
    <property type="entry name" value="F1-ATPase_delta"/>
    <property type="match status" value="1"/>
</dbReference>
<evidence type="ECO:0000256" key="5">
    <source>
        <dbReference type="ARBA" id="ARBA00023136"/>
    </source>
</evidence>
<dbReference type="InterPro" id="IPR020546">
    <property type="entry name" value="ATP_synth_F1_dsu/esu_N"/>
</dbReference>
<evidence type="ECO:0000313" key="13">
    <source>
        <dbReference type="Proteomes" id="UP000269289"/>
    </source>
</evidence>
<keyword evidence="4 8" id="KW-0406">Ion transport</keyword>
<dbReference type="GO" id="GO:0046933">
    <property type="term" value="F:proton-transporting ATP synthase activity, rotational mechanism"/>
    <property type="evidence" value="ECO:0007669"/>
    <property type="project" value="UniProtKB-UniRule"/>
</dbReference>
<dbReference type="OrthoDB" id="9791445at2"/>
<dbReference type="InterPro" id="IPR001469">
    <property type="entry name" value="ATP_synth_F1_dsu/esu"/>
</dbReference>
<proteinExistence type="inferred from homology"/>
<dbReference type="Pfam" id="PF02823">
    <property type="entry name" value="ATP-synt_DE_N"/>
    <property type="match status" value="1"/>
</dbReference>
<evidence type="ECO:0000256" key="2">
    <source>
        <dbReference type="ARBA" id="ARBA00005712"/>
    </source>
</evidence>
<dbReference type="GO" id="GO:0005886">
    <property type="term" value="C:plasma membrane"/>
    <property type="evidence" value="ECO:0007669"/>
    <property type="project" value="UniProtKB-SubCell"/>
</dbReference>
<comment type="subunit">
    <text evidence="8 9">F-type ATPases have 2 components, CF(1) - the catalytic core - and CF(0) - the membrane proton channel. CF(1) has five subunits: alpha(3), beta(3), gamma(1), delta(1), epsilon(1). CF(0) has three main subunits: a, b and c.</text>
</comment>
<dbReference type="GO" id="GO:0016787">
    <property type="term" value="F:hydrolase activity"/>
    <property type="evidence" value="ECO:0007669"/>
    <property type="project" value="UniProtKB-KW"/>
</dbReference>
<keyword evidence="6 8" id="KW-0139">CF(1)</keyword>
<comment type="function">
    <text evidence="8">Produces ATP from ADP in the presence of a proton gradient across the membrane.</text>
</comment>
<dbReference type="SUPFAM" id="SSF51344">
    <property type="entry name" value="Epsilon subunit of F1F0-ATP synthase N-terminal domain"/>
    <property type="match status" value="1"/>
</dbReference>
<keyword evidence="3 8" id="KW-0813">Transport</keyword>
<keyword evidence="8" id="KW-0375">Hydrogen ion transport</keyword>
<evidence type="ECO:0000256" key="10">
    <source>
        <dbReference type="SAM" id="MobiDB-lite"/>
    </source>
</evidence>
<evidence type="ECO:0000256" key="9">
    <source>
        <dbReference type="RuleBase" id="RU003656"/>
    </source>
</evidence>
<dbReference type="InterPro" id="IPR036771">
    <property type="entry name" value="ATPsynth_dsu/esu_N"/>
</dbReference>
<dbReference type="AlphaFoldDB" id="A0A3M2J3M5"/>
<dbReference type="GO" id="GO:0045259">
    <property type="term" value="C:proton-transporting ATP synthase complex"/>
    <property type="evidence" value="ECO:0007669"/>
    <property type="project" value="UniProtKB-KW"/>
</dbReference>
<feature type="region of interest" description="Disordered" evidence="10">
    <location>
        <begin position="1"/>
        <end position="20"/>
    </location>
</feature>
<dbReference type="PANTHER" id="PTHR13822">
    <property type="entry name" value="ATP SYNTHASE DELTA/EPSILON CHAIN"/>
    <property type="match status" value="1"/>
</dbReference>
<organism evidence="12 13">
    <name type="scientific">Cellulomonas triticagri</name>
    <dbReference type="NCBI Taxonomy" id="2483352"/>
    <lineage>
        <taxon>Bacteria</taxon>
        <taxon>Bacillati</taxon>
        <taxon>Actinomycetota</taxon>
        <taxon>Actinomycetes</taxon>
        <taxon>Micrococcales</taxon>
        <taxon>Cellulomonadaceae</taxon>
        <taxon>Cellulomonas</taxon>
    </lineage>
</organism>